<protein>
    <recommendedName>
        <fullName evidence="2">DUF6094 domain-containing protein</fullName>
    </recommendedName>
</protein>
<feature type="domain" description="DUF6094" evidence="2">
    <location>
        <begin position="12"/>
        <end position="82"/>
    </location>
</feature>
<reference evidence="3 4" key="1">
    <citation type="submission" date="2018-08" db="EMBL/GenBank/DDBJ databases">
        <title>Bacillus phenotypic plasticity.</title>
        <authorList>
            <person name="Hurtado E."/>
        </authorList>
    </citation>
    <scope>NUCLEOTIDE SEQUENCE [LARGE SCALE GENOMIC DNA]</scope>
    <source>
        <strain evidence="3 4">427</strain>
    </source>
</reference>
<dbReference type="EMBL" id="QSND01000007">
    <property type="protein sequence ID" value="KAA6447009.1"/>
    <property type="molecule type" value="Genomic_DNA"/>
</dbReference>
<dbReference type="Proteomes" id="UP000324326">
    <property type="component" value="Unassembled WGS sequence"/>
</dbReference>
<evidence type="ECO:0000313" key="3">
    <source>
        <dbReference type="EMBL" id="KAA6447009.1"/>
    </source>
</evidence>
<dbReference type="InterPro" id="IPR046076">
    <property type="entry name" value="DUF6094"/>
</dbReference>
<dbReference type="AlphaFoldDB" id="A0A5M8RFL8"/>
<organism evidence="3 4">
    <name type="scientific">Bacillus swezeyi</name>
    <dbReference type="NCBI Taxonomy" id="1925020"/>
    <lineage>
        <taxon>Bacteria</taxon>
        <taxon>Bacillati</taxon>
        <taxon>Bacillota</taxon>
        <taxon>Bacilli</taxon>
        <taxon>Bacillales</taxon>
        <taxon>Bacillaceae</taxon>
        <taxon>Bacillus</taxon>
    </lineage>
</organism>
<proteinExistence type="predicted"/>
<evidence type="ECO:0000256" key="1">
    <source>
        <dbReference type="SAM" id="Phobius"/>
    </source>
</evidence>
<evidence type="ECO:0000313" key="4">
    <source>
        <dbReference type="Proteomes" id="UP000324326"/>
    </source>
</evidence>
<accession>A0A5M8RFL8</accession>
<keyword evidence="1" id="KW-1133">Transmembrane helix</keyword>
<comment type="caution">
    <text evidence="3">The sequence shown here is derived from an EMBL/GenBank/DDBJ whole genome shotgun (WGS) entry which is preliminary data.</text>
</comment>
<dbReference type="Pfam" id="PF19587">
    <property type="entry name" value="DUF6094"/>
    <property type="match status" value="1"/>
</dbReference>
<keyword evidence="1" id="KW-0472">Membrane</keyword>
<evidence type="ECO:0000259" key="2">
    <source>
        <dbReference type="Pfam" id="PF19587"/>
    </source>
</evidence>
<keyword evidence="1" id="KW-0812">Transmembrane</keyword>
<name>A0A5M8RFL8_9BACI</name>
<feature type="transmembrane region" description="Helical" evidence="1">
    <location>
        <begin position="21"/>
        <end position="39"/>
    </location>
</feature>
<sequence length="248" mass="28403">MKGMEDSQTERKEWLELQRNFRYLAPGGILIYVIPSYRFSDKKIARFLSLQFEDCGILRFSDEDYDDFRQCVFIGKKKKSMHKTVNQKLHDFLLHMDSEEFVANKVTKINHLVGRHQWKVPPGLQRISTFYTKLENKHNFYEGIRNSKGLTGLIERSKPKQLKLGGKPILPLNQGQMALLLASGAINGVIGDGDDLHIVQGLEIVSKKTSDEVHKHENGSKTVVSKTRTHRDVSVKFITPDGLIRKLV</sequence>
<gene>
    <name evidence="3" type="ORF">DX927_23060</name>
</gene>